<proteinExistence type="predicted"/>
<gene>
    <name evidence="1" type="ORF">ATY39_02670</name>
</gene>
<dbReference type="RefSeq" id="WP_066785440.1">
    <property type="nucleotide sequence ID" value="NZ_CP014806.1"/>
</dbReference>
<organism evidence="1 2">
    <name type="scientific">Rummeliibacillus stabekisii</name>
    <dbReference type="NCBI Taxonomy" id="241244"/>
    <lineage>
        <taxon>Bacteria</taxon>
        <taxon>Bacillati</taxon>
        <taxon>Bacillota</taxon>
        <taxon>Bacilli</taxon>
        <taxon>Bacillales</taxon>
        <taxon>Caryophanaceae</taxon>
        <taxon>Rummeliibacillus</taxon>
    </lineage>
</organism>
<reference evidence="1 2" key="1">
    <citation type="journal article" date="2016" name="Genome Announc.">
        <title>Whole-Genome Sequence of Rummeliibacillus stabekisii Strain PP9 Isolated from Antarctic Soil.</title>
        <authorList>
            <person name="da Mota F.F."/>
            <person name="Vollu R.E."/>
            <person name="Jurelevicius D."/>
            <person name="Seldin L."/>
        </authorList>
    </citation>
    <scope>NUCLEOTIDE SEQUENCE [LARGE SCALE GENOMIC DNA]</scope>
    <source>
        <strain evidence="1 2">PP9</strain>
    </source>
</reference>
<evidence type="ECO:0000313" key="1">
    <source>
        <dbReference type="EMBL" id="AMW98429.1"/>
    </source>
</evidence>
<dbReference type="Proteomes" id="UP000076021">
    <property type="component" value="Chromosome"/>
</dbReference>
<name>A0A143HAF3_9BACL</name>
<keyword evidence="2" id="KW-1185">Reference proteome</keyword>
<protein>
    <submittedName>
        <fullName evidence="1">Uncharacterized protein</fullName>
    </submittedName>
</protein>
<dbReference type="STRING" id="241244.ATY39_02670"/>
<dbReference type="AlphaFoldDB" id="A0A143HAF3"/>
<evidence type="ECO:0000313" key="2">
    <source>
        <dbReference type="Proteomes" id="UP000076021"/>
    </source>
</evidence>
<dbReference type="KEGG" id="rst:ATY39_02670"/>
<accession>A0A143HAF3</accession>
<dbReference type="EMBL" id="CP014806">
    <property type="protein sequence ID" value="AMW98429.1"/>
    <property type="molecule type" value="Genomic_DNA"/>
</dbReference>
<sequence>MEEQATRKTVNEIDEEIERNIAVVDKFIKKQQAGIELSEEDKILQAEASYRVTTLLWVLGQCG</sequence>
<reference evidence="2" key="2">
    <citation type="submission" date="2016-03" db="EMBL/GenBank/DDBJ databases">
        <authorList>
            <person name="Ploux O."/>
        </authorList>
    </citation>
    <scope>NUCLEOTIDE SEQUENCE [LARGE SCALE GENOMIC DNA]</scope>
    <source>
        <strain evidence="2">PP9</strain>
    </source>
</reference>